<feature type="transmembrane region" description="Helical" evidence="6">
    <location>
        <begin position="262"/>
        <end position="286"/>
    </location>
</feature>
<evidence type="ECO:0000256" key="2">
    <source>
        <dbReference type="ARBA" id="ARBA00022475"/>
    </source>
</evidence>
<evidence type="ECO:0000256" key="5">
    <source>
        <dbReference type="ARBA" id="ARBA00023136"/>
    </source>
</evidence>
<reference evidence="8" key="1">
    <citation type="submission" date="2022-11" db="EMBL/GenBank/DDBJ databases">
        <title>Salinimicrobium profundisediminis sp. nov., isolated from deep-sea sediment of the Mariana Trench.</title>
        <authorList>
            <person name="Fu H."/>
        </authorList>
    </citation>
    <scope>NUCLEOTIDE SEQUENCE</scope>
    <source>
        <strain evidence="8">MT39</strain>
    </source>
</reference>
<name>A0A9X3CV94_9FLAO</name>
<evidence type="ECO:0000256" key="6">
    <source>
        <dbReference type="SAM" id="Phobius"/>
    </source>
</evidence>
<dbReference type="PANTHER" id="PTHR30294:SF46">
    <property type="entry name" value="ABC TRANSPORTER PERMEASE"/>
    <property type="match status" value="1"/>
</dbReference>
<evidence type="ECO:0000259" key="7">
    <source>
        <dbReference type="Pfam" id="PF12698"/>
    </source>
</evidence>
<dbReference type="Proteomes" id="UP001148482">
    <property type="component" value="Unassembled WGS sequence"/>
</dbReference>
<evidence type="ECO:0000313" key="9">
    <source>
        <dbReference type="Proteomes" id="UP001148482"/>
    </source>
</evidence>
<gene>
    <name evidence="8" type="ORF">OQ279_05045</name>
</gene>
<evidence type="ECO:0000256" key="1">
    <source>
        <dbReference type="ARBA" id="ARBA00004651"/>
    </source>
</evidence>
<accession>A0A9X3CV94</accession>
<dbReference type="GO" id="GO:0043190">
    <property type="term" value="C:ATP-binding cassette (ABC) transporter complex"/>
    <property type="evidence" value="ECO:0007669"/>
    <property type="project" value="InterPro"/>
</dbReference>
<dbReference type="Pfam" id="PF12698">
    <property type="entry name" value="ABC2_membrane_3"/>
    <property type="match status" value="1"/>
</dbReference>
<feature type="domain" description="ABC-2 type transporter transmembrane" evidence="7">
    <location>
        <begin position="19"/>
        <end position="367"/>
    </location>
</feature>
<dbReference type="GO" id="GO:0140359">
    <property type="term" value="F:ABC-type transporter activity"/>
    <property type="evidence" value="ECO:0007669"/>
    <property type="project" value="InterPro"/>
</dbReference>
<feature type="transmembrane region" description="Helical" evidence="6">
    <location>
        <begin position="228"/>
        <end position="250"/>
    </location>
</feature>
<keyword evidence="9" id="KW-1185">Reference proteome</keyword>
<dbReference type="EMBL" id="JAPJDA010000006">
    <property type="protein sequence ID" value="MCX2837512.1"/>
    <property type="molecule type" value="Genomic_DNA"/>
</dbReference>
<dbReference type="RefSeq" id="WP_266068746.1">
    <property type="nucleotide sequence ID" value="NZ_JAPJDA010000006.1"/>
</dbReference>
<keyword evidence="2" id="KW-1003">Cell membrane</keyword>
<evidence type="ECO:0000256" key="4">
    <source>
        <dbReference type="ARBA" id="ARBA00022989"/>
    </source>
</evidence>
<feature type="transmembrane region" description="Helical" evidence="6">
    <location>
        <begin position="183"/>
        <end position="208"/>
    </location>
</feature>
<feature type="transmembrane region" description="Helical" evidence="6">
    <location>
        <begin position="20"/>
        <end position="40"/>
    </location>
</feature>
<keyword evidence="4 6" id="KW-1133">Transmembrane helix</keyword>
<dbReference type="Gene3D" id="3.40.1710.10">
    <property type="entry name" value="abc type-2 transporter like domain"/>
    <property type="match status" value="1"/>
</dbReference>
<dbReference type="InterPro" id="IPR051449">
    <property type="entry name" value="ABC-2_transporter_component"/>
</dbReference>
<keyword evidence="5 6" id="KW-0472">Membrane</keyword>
<protein>
    <submittedName>
        <fullName evidence="8">ABC transporter permease</fullName>
    </submittedName>
</protein>
<dbReference type="PRINTS" id="PR00164">
    <property type="entry name" value="ABC2TRNSPORT"/>
</dbReference>
<comment type="caution">
    <text evidence="8">The sequence shown here is derived from an EMBL/GenBank/DDBJ whole genome shotgun (WGS) entry which is preliminary data.</text>
</comment>
<organism evidence="8 9">
    <name type="scientific">Salinimicrobium profundisediminis</name>
    <dbReference type="NCBI Taxonomy" id="2994553"/>
    <lineage>
        <taxon>Bacteria</taxon>
        <taxon>Pseudomonadati</taxon>
        <taxon>Bacteroidota</taxon>
        <taxon>Flavobacteriia</taxon>
        <taxon>Flavobacteriales</taxon>
        <taxon>Flavobacteriaceae</taxon>
        <taxon>Salinimicrobium</taxon>
    </lineage>
</organism>
<sequence length="397" mass="44713">MKDFKRLLKIEFRRIFSNKVLLAIFFGAPVLYGFLLGYVYSQAKVINLPIIIVDEDHSPVSDRLIDAFEDNEAIKVSDVRYTPGKIQSEMPLNEYIAVVNIPKGFEAAILQKRHPEVRVDLNMVNILNANTASKNIQAVLMTMNAGIEIEGLKKQGMPPALALEAYESFSINFNKMYNATGNYLTFMLPGLLAAIMQQVIFLALALVFARDFEDGYFRELAGRHKWAFYHIVLKAVPFLILIPFMWAVVSRFLPYFRIEAEIFSIPMLILTTLLTLASMGIGMLFSMVFPNQLKATELLMVISTPAFILSGFTWPSLAMPPAITAFAEIIPVTHFLNGFRKVAFYGGGISSISHEIFMLLLIFTGSLFAMLVLLQWKIKKTRKKALVTSEEDLPGEN</sequence>
<dbReference type="InterPro" id="IPR013525">
    <property type="entry name" value="ABC2_TM"/>
</dbReference>
<feature type="transmembrane region" description="Helical" evidence="6">
    <location>
        <begin position="298"/>
        <end position="317"/>
    </location>
</feature>
<evidence type="ECO:0000313" key="8">
    <source>
        <dbReference type="EMBL" id="MCX2837512.1"/>
    </source>
</evidence>
<dbReference type="InterPro" id="IPR000412">
    <property type="entry name" value="ABC_2_transport"/>
</dbReference>
<feature type="transmembrane region" description="Helical" evidence="6">
    <location>
        <begin position="356"/>
        <end position="374"/>
    </location>
</feature>
<evidence type="ECO:0000256" key="3">
    <source>
        <dbReference type="ARBA" id="ARBA00022692"/>
    </source>
</evidence>
<dbReference type="PANTHER" id="PTHR30294">
    <property type="entry name" value="MEMBRANE COMPONENT OF ABC TRANSPORTER YHHJ-RELATED"/>
    <property type="match status" value="1"/>
</dbReference>
<comment type="subcellular location">
    <subcellularLocation>
        <location evidence="1">Cell membrane</location>
        <topology evidence="1">Multi-pass membrane protein</topology>
    </subcellularLocation>
</comment>
<proteinExistence type="predicted"/>
<dbReference type="AlphaFoldDB" id="A0A9X3CV94"/>
<keyword evidence="3 6" id="KW-0812">Transmembrane</keyword>